<evidence type="ECO:0000256" key="1">
    <source>
        <dbReference type="SAM" id="MobiDB-lite"/>
    </source>
</evidence>
<accession>A0AAV9JW99</accession>
<dbReference type="Proteomes" id="UP001324427">
    <property type="component" value="Unassembled WGS sequence"/>
</dbReference>
<gene>
    <name evidence="2" type="ORF">LTR36_007751</name>
</gene>
<dbReference type="PANTHER" id="PTHR36847:SF1">
    <property type="entry name" value="AMIDOLIGASE ENZYME"/>
    <property type="match status" value="1"/>
</dbReference>
<evidence type="ECO:0000313" key="2">
    <source>
        <dbReference type="EMBL" id="KAK4549292.1"/>
    </source>
</evidence>
<dbReference type="AlphaFoldDB" id="A0AAV9JW99"/>
<protein>
    <submittedName>
        <fullName evidence="2">Uncharacterized protein</fullName>
    </submittedName>
</protein>
<reference evidence="2 3" key="1">
    <citation type="submission" date="2021-11" db="EMBL/GenBank/DDBJ databases">
        <title>Black yeast isolated from Biological Soil Crust.</title>
        <authorList>
            <person name="Kurbessoian T."/>
        </authorList>
    </citation>
    <scope>NUCLEOTIDE SEQUENCE [LARGE SCALE GENOMIC DNA]</scope>
    <source>
        <strain evidence="2 3">CCFEE 5522</strain>
    </source>
</reference>
<sequence length="770" mass="85190">MTNFDFNAQAGIPSHTSFRGEPLTSRLQHLQDELSQLQAERKPLKITVGTELEMIVAHCKYPEGASGQMVATNTGRQAIYQLLNQPLSATCATCGELHMFKLAISRPGGEYDESYNTWSIDSDCTIQLTEDELDSIGDNVNHFDFYRVEIRTRILHVDRPQSTTQSLTDPQHTHSVSYAEEISRVLHRLNTGFDGKSELPGISGPFSVLTNQSCGLHVHVGNEHRGFPLRTVKNVVSTYVANERAIDAMHATDRIGGSRLPLEPQNRNQGLYRGTNEIEGNAYNMPWSAHHSMAVYDRREKASRGTDSPEFRTFAMANDSDPASQFYPVSHFSNPAVHKAATQYSAEAQLTLIQNAPSVPALQGHQGGYGHNSTVELSNLAPPGNPFHRKNTIEFRQHAGTTQPIEVLSWLDFAINVVRHAHNTPDEEYANLCTGEFRDPSYHTLDLLKAVGCSDRTLKHEKHKLGMGSHHYANTLADKEKANVPMTLPGMLLAPLQLHIIERRRNANIPTRVSARINTKFLQGGYGQFTDFYLDKLHFIGAQHAAAREGLRVGYVNPDTRPASSKEDESPYGHWGRLVRPVDDDEESEAQGHGTFSARSASSSEMAAYPLSDNEILFGIQRSSRAGRRASLTGATFGDYHESAGVADDDDVAQHIEDVNEPAQRVMLPPTENERAAIHPDRLQLIEAATAQQADSVQAPQVPDAIGHIWRTNAAAPRARPLPPDIVSTTTRNRDSDDGAPLSPGFRLQPPPRDTRRELRAARVHDSSAR</sequence>
<dbReference type="EMBL" id="JAVFHQ010000005">
    <property type="protein sequence ID" value="KAK4549292.1"/>
    <property type="molecule type" value="Genomic_DNA"/>
</dbReference>
<comment type="caution">
    <text evidence="2">The sequence shown here is derived from an EMBL/GenBank/DDBJ whole genome shotgun (WGS) entry which is preliminary data.</text>
</comment>
<feature type="compositionally biased region" description="Basic and acidic residues" evidence="1">
    <location>
        <begin position="753"/>
        <end position="770"/>
    </location>
</feature>
<evidence type="ECO:0000313" key="3">
    <source>
        <dbReference type="Proteomes" id="UP001324427"/>
    </source>
</evidence>
<keyword evidence="3" id="KW-1185">Reference proteome</keyword>
<dbReference type="InterPro" id="IPR022025">
    <property type="entry name" value="Amidoligase_2"/>
</dbReference>
<dbReference type="Pfam" id="PF12224">
    <property type="entry name" value="Amidoligase_2"/>
    <property type="match status" value="1"/>
</dbReference>
<name>A0AAV9JW99_9PEZI</name>
<organism evidence="2 3">
    <name type="scientific">Oleoguttula mirabilis</name>
    <dbReference type="NCBI Taxonomy" id="1507867"/>
    <lineage>
        <taxon>Eukaryota</taxon>
        <taxon>Fungi</taxon>
        <taxon>Dikarya</taxon>
        <taxon>Ascomycota</taxon>
        <taxon>Pezizomycotina</taxon>
        <taxon>Dothideomycetes</taxon>
        <taxon>Dothideomycetidae</taxon>
        <taxon>Mycosphaerellales</taxon>
        <taxon>Teratosphaeriaceae</taxon>
        <taxon>Oleoguttula</taxon>
    </lineage>
</organism>
<proteinExistence type="predicted"/>
<feature type="region of interest" description="Disordered" evidence="1">
    <location>
        <begin position="559"/>
        <end position="604"/>
    </location>
</feature>
<feature type="region of interest" description="Disordered" evidence="1">
    <location>
        <begin position="717"/>
        <end position="770"/>
    </location>
</feature>
<dbReference type="PANTHER" id="PTHR36847">
    <property type="entry name" value="AMIDOLIGASE ENZYME"/>
    <property type="match status" value="1"/>
</dbReference>